<dbReference type="AlphaFoldDB" id="A0A1F4VE22"/>
<name>A0A1F4VE22_UNCKA</name>
<evidence type="ECO:0000313" key="1">
    <source>
        <dbReference type="EMBL" id="OGC55395.1"/>
    </source>
</evidence>
<organism evidence="1 2">
    <name type="scientific">candidate division WWE3 bacterium RIFCSPLOWO2_01_FULL_41_18</name>
    <dbReference type="NCBI Taxonomy" id="1802625"/>
    <lineage>
        <taxon>Bacteria</taxon>
        <taxon>Katanobacteria</taxon>
    </lineage>
</organism>
<protein>
    <submittedName>
        <fullName evidence="1">Uncharacterized protein</fullName>
    </submittedName>
</protein>
<dbReference type="Proteomes" id="UP000176504">
    <property type="component" value="Unassembled WGS sequence"/>
</dbReference>
<proteinExistence type="predicted"/>
<reference evidence="1 2" key="1">
    <citation type="journal article" date="2016" name="Nat. Commun.">
        <title>Thousands of microbial genomes shed light on interconnected biogeochemical processes in an aquifer system.</title>
        <authorList>
            <person name="Anantharaman K."/>
            <person name="Brown C.T."/>
            <person name="Hug L.A."/>
            <person name="Sharon I."/>
            <person name="Castelle C.J."/>
            <person name="Probst A.J."/>
            <person name="Thomas B.C."/>
            <person name="Singh A."/>
            <person name="Wilkins M.J."/>
            <person name="Karaoz U."/>
            <person name="Brodie E.L."/>
            <person name="Williams K.H."/>
            <person name="Hubbard S.S."/>
            <person name="Banfield J.F."/>
        </authorList>
    </citation>
    <scope>NUCLEOTIDE SEQUENCE [LARGE SCALE GENOMIC DNA]</scope>
</reference>
<gene>
    <name evidence="1" type="ORF">A3A78_00355</name>
</gene>
<dbReference type="EMBL" id="MEVI01000002">
    <property type="protein sequence ID" value="OGC55395.1"/>
    <property type="molecule type" value="Genomic_DNA"/>
</dbReference>
<comment type="caution">
    <text evidence="1">The sequence shown here is derived from an EMBL/GenBank/DDBJ whole genome shotgun (WGS) entry which is preliminary data.</text>
</comment>
<evidence type="ECO:0000313" key="2">
    <source>
        <dbReference type="Proteomes" id="UP000176504"/>
    </source>
</evidence>
<accession>A0A1F4VE22</accession>
<sequence length="222" mass="25079">MKKVALILSILLLASILMLIFFKVPLFGTRRSTKLETFKDLFDYLPEKSEVKTDFNCKMRSGVARLSNADDSSYTLEKHKDSFAPSKGLCNPDVYESSPSSSISDLTKVSNFVYFQVLSCNEEYSGYCNKMVKGKIKILGQNYIRVELENGEQADLLLSKVTKETPTSKENAVKKLGLGLKEGSNIVFIYHNSYNPKKYESEGKEIILFDDPSYLIYLGLVK</sequence>